<dbReference type="Proteomes" id="UP000011185">
    <property type="component" value="Unassembled WGS sequence"/>
</dbReference>
<protein>
    <submittedName>
        <fullName evidence="2">Uncharacterized protein</fullName>
    </submittedName>
</protein>
<feature type="compositionally biased region" description="Basic and acidic residues" evidence="1">
    <location>
        <begin position="463"/>
        <end position="473"/>
    </location>
</feature>
<dbReference type="AlphaFoldDB" id="L7JVA4"/>
<evidence type="ECO:0000256" key="1">
    <source>
        <dbReference type="SAM" id="MobiDB-lite"/>
    </source>
</evidence>
<feature type="compositionally biased region" description="Basic and acidic residues" evidence="1">
    <location>
        <begin position="160"/>
        <end position="179"/>
    </location>
</feature>
<feature type="region of interest" description="Disordered" evidence="1">
    <location>
        <begin position="386"/>
        <end position="445"/>
    </location>
</feature>
<dbReference type="VEuPathDB" id="MicrosporidiaDB:THOM_1611"/>
<feature type="compositionally biased region" description="Basic and acidic residues" evidence="1">
    <location>
        <begin position="1"/>
        <end position="21"/>
    </location>
</feature>
<dbReference type="HOGENOM" id="CLU_482832_0_0_1"/>
<feature type="region of interest" description="Disordered" evidence="1">
    <location>
        <begin position="159"/>
        <end position="180"/>
    </location>
</feature>
<name>L7JVA4_TRAHO</name>
<keyword evidence="3" id="KW-1185">Reference proteome</keyword>
<feature type="region of interest" description="Disordered" evidence="1">
    <location>
        <begin position="225"/>
        <end position="248"/>
    </location>
</feature>
<feature type="region of interest" description="Disordered" evidence="1">
    <location>
        <begin position="1"/>
        <end position="32"/>
    </location>
</feature>
<evidence type="ECO:0000313" key="3">
    <source>
        <dbReference type="Proteomes" id="UP000011185"/>
    </source>
</evidence>
<organism evidence="2 3">
    <name type="scientific">Trachipleistophora hominis</name>
    <name type="common">Microsporidian parasite</name>
    <dbReference type="NCBI Taxonomy" id="72359"/>
    <lineage>
        <taxon>Eukaryota</taxon>
        <taxon>Fungi</taxon>
        <taxon>Fungi incertae sedis</taxon>
        <taxon>Microsporidia</taxon>
        <taxon>Pleistophoridae</taxon>
        <taxon>Trachipleistophora</taxon>
    </lineage>
</organism>
<dbReference type="EMBL" id="JH993964">
    <property type="protein sequence ID" value="ELQ75418.1"/>
    <property type="molecule type" value="Genomic_DNA"/>
</dbReference>
<evidence type="ECO:0000313" key="2">
    <source>
        <dbReference type="EMBL" id="ELQ75418.1"/>
    </source>
</evidence>
<proteinExistence type="predicted"/>
<feature type="compositionally biased region" description="Polar residues" evidence="1">
    <location>
        <begin position="481"/>
        <end position="490"/>
    </location>
</feature>
<dbReference type="InParanoid" id="L7JVA4"/>
<reference evidence="2 3" key="1">
    <citation type="journal article" date="2012" name="PLoS Pathog.">
        <title>The genome of the obligate intracellular parasite Trachipleistophora hominis: new insights into microsporidian genome dynamics and reductive evolution.</title>
        <authorList>
            <person name="Heinz E."/>
            <person name="Williams T.A."/>
            <person name="Nakjang S."/>
            <person name="Noel C.J."/>
            <person name="Swan D.C."/>
            <person name="Goldberg A.V."/>
            <person name="Harris S.R."/>
            <person name="Weinmaier T."/>
            <person name="Markert S."/>
            <person name="Becher D."/>
            <person name="Bernhardt J."/>
            <person name="Dagan T."/>
            <person name="Hacker C."/>
            <person name="Lucocq J.M."/>
            <person name="Schweder T."/>
            <person name="Rattei T."/>
            <person name="Hall N."/>
            <person name="Hirt R.P."/>
            <person name="Embley T.M."/>
        </authorList>
    </citation>
    <scope>NUCLEOTIDE SEQUENCE [LARGE SCALE GENOMIC DNA]</scope>
</reference>
<accession>L7JVA4</accession>
<gene>
    <name evidence="2" type="ORF">THOM_1611</name>
</gene>
<feature type="non-terminal residue" evidence="2">
    <location>
        <position position="1"/>
    </location>
</feature>
<feature type="region of interest" description="Disordered" evidence="1">
    <location>
        <begin position="79"/>
        <end position="102"/>
    </location>
</feature>
<feature type="compositionally biased region" description="Basic and acidic residues" evidence="1">
    <location>
        <begin position="397"/>
        <end position="409"/>
    </location>
</feature>
<feature type="compositionally biased region" description="Basic and acidic residues" evidence="1">
    <location>
        <begin position="79"/>
        <end position="95"/>
    </location>
</feature>
<feature type="region of interest" description="Disordered" evidence="1">
    <location>
        <begin position="303"/>
        <end position="327"/>
    </location>
</feature>
<feature type="compositionally biased region" description="Basic and acidic residues" evidence="1">
    <location>
        <begin position="419"/>
        <end position="434"/>
    </location>
</feature>
<sequence>VKRKIKSEEQGNKVEGGESKEMGGFNNEAATTDGRIIKKESMEMMGVSTRDTEEKIWEVQAGENIWRTRNKNFAAVNNSEKKETCDDGKEAERNGRTNGGPRVVGVSFKVEKPNYGGDVHVEENLVVSGNSVLGEKTNTGVGCVNTKKRFNELRAIYGHNDSERSGGRSDVKHTNDKPENYYLNVRPGYIRTVLRRGKEIMNKSSGEHSPGDQELRNNGHIERRESGTNQTTEPAGSHLLPDASKSHSEVNSITSNLLKANDLLKDETKKDKLSQSSQLIHETNAKEEIFRNKEMIFLGNKDSKKEKKVVTNGKVKDHGGQSVNVHPDKIAAAKSGDSQDEVKKSVEIETEVVGSVAVSRKDHPKKDEGKTKNMYQMVVEQIKDTLTFNQAKPLHKSTRESSEKREKTPNDIANKKSVGRMDVKREAVSEKDVNGDENADIIQNEPVEVSIERKENIVLSHENSSKAETPVEGKHHKSKISKTASTQTDHNMFMKEDYGNHKPGKMPSNVQASKPSAKGRLSQIGEGEYVILTLDELREYKVRIKELIEYFEKLIAESNSRNRFR</sequence>
<feature type="compositionally biased region" description="Basic and acidic residues" evidence="1">
    <location>
        <begin position="303"/>
        <end position="319"/>
    </location>
</feature>
<feature type="region of interest" description="Disordered" evidence="1">
    <location>
        <begin position="462"/>
        <end position="519"/>
    </location>
</feature>